<protein>
    <submittedName>
        <fullName evidence="1">Uncharacterized protein</fullName>
    </submittedName>
</protein>
<accession>A0A699Z9D8</accession>
<gene>
    <name evidence="1" type="ORF">HaLaN_12168</name>
</gene>
<dbReference type="Proteomes" id="UP000485058">
    <property type="component" value="Unassembled WGS sequence"/>
</dbReference>
<evidence type="ECO:0000313" key="1">
    <source>
        <dbReference type="EMBL" id="GFH15859.1"/>
    </source>
</evidence>
<dbReference type="AlphaFoldDB" id="A0A699Z9D8"/>
<keyword evidence="2" id="KW-1185">Reference proteome</keyword>
<dbReference type="EMBL" id="BLLF01000911">
    <property type="protein sequence ID" value="GFH15859.1"/>
    <property type="molecule type" value="Genomic_DNA"/>
</dbReference>
<evidence type="ECO:0000313" key="2">
    <source>
        <dbReference type="Proteomes" id="UP000485058"/>
    </source>
</evidence>
<sequence length="95" mass="10090">MENEGPLPARPSTAPAAHKAAASGWKPCYVADCASKPLPGPGPLGDMRRVVDDPLASVKVVREVFSSRALHMAPSQAGLQQQRQSLQRYLAHACS</sequence>
<comment type="caution">
    <text evidence="1">The sequence shown here is derived from an EMBL/GenBank/DDBJ whole genome shotgun (WGS) entry which is preliminary data.</text>
</comment>
<name>A0A699Z9D8_HAELA</name>
<proteinExistence type="predicted"/>
<organism evidence="1 2">
    <name type="scientific">Haematococcus lacustris</name>
    <name type="common">Green alga</name>
    <name type="synonym">Haematococcus pluvialis</name>
    <dbReference type="NCBI Taxonomy" id="44745"/>
    <lineage>
        <taxon>Eukaryota</taxon>
        <taxon>Viridiplantae</taxon>
        <taxon>Chlorophyta</taxon>
        <taxon>core chlorophytes</taxon>
        <taxon>Chlorophyceae</taxon>
        <taxon>CS clade</taxon>
        <taxon>Chlamydomonadales</taxon>
        <taxon>Haematococcaceae</taxon>
        <taxon>Haematococcus</taxon>
    </lineage>
</organism>
<reference evidence="1 2" key="1">
    <citation type="submission" date="2020-02" db="EMBL/GenBank/DDBJ databases">
        <title>Draft genome sequence of Haematococcus lacustris strain NIES-144.</title>
        <authorList>
            <person name="Morimoto D."/>
            <person name="Nakagawa S."/>
            <person name="Yoshida T."/>
            <person name="Sawayama S."/>
        </authorList>
    </citation>
    <scope>NUCLEOTIDE SEQUENCE [LARGE SCALE GENOMIC DNA]</scope>
    <source>
        <strain evidence="1 2">NIES-144</strain>
    </source>
</reference>